<proteinExistence type="predicted"/>
<evidence type="ECO:0000313" key="1">
    <source>
        <dbReference type="EMBL" id="TWT54173.1"/>
    </source>
</evidence>
<gene>
    <name evidence="1" type="ORF">Pla22_18080</name>
</gene>
<evidence type="ECO:0000313" key="2">
    <source>
        <dbReference type="Proteomes" id="UP000316598"/>
    </source>
</evidence>
<protein>
    <submittedName>
        <fullName evidence="1">Uncharacterized protein</fullName>
    </submittedName>
</protein>
<comment type="caution">
    <text evidence="1">The sequence shown here is derived from an EMBL/GenBank/DDBJ whole genome shotgun (WGS) entry which is preliminary data.</text>
</comment>
<keyword evidence="2" id="KW-1185">Reference proteome</keyword>
<organism evidence="1 2">
    <name type="scientific">Rubripirellula amarantea</name>
    <dbReference type="NCBI Taxonomy" id="2527999"/>
    <lineage>
        <taxon>Bacteria</taxon>
        <taxon>Pseudomonadati</taxon>
        <taxon>Planctomycetota</taxon>
        <taxon>Planctomycetia</taxon>
        <taxon>Pirellulales</taxon>
        <taxon>Pirellulaceae</taxon>
        <taxon>Rubripirellula</taxon>
    </lineage>
</organism>
<reference evidence="1 2" key="1">
    <citation type="submission" date="2019-02" db="EMBL/GenBank/DDBJ databases">
        <title>Deep-cultivation of Planctomycetes and their phenomic and genomic characterization uncovers novel biology.</title>
        <authorList>
            <person name="Wiegand S."/>
            <person name="Jogler M."/>
            <person name="Boedeker C."/>
            <person name="Pinto D."/>
            <person name="Vollmers J."/>
            <person name="Rivas-Marin E."/>
            <person name="Kohn T."/>
            <person name="Peeters S.H."/>
            <person name="Heuer A."/>
            <person name="Rast P."/>
            <person name="Oberbeckmann S."/>
            <person name="Bunk B."/>
            <person name="Jeske O."/>
            <person name="Meyerdierks A."/>
            <person name="Storesund J.E."/>
            <person name="Kallscheuer N."/>
            <person name="Luecker S."/>
            <person name="Lage O.M."/>
            <person name="Pohl T."/>
            <person name="Merkel B.J."/>
            <person name="Hornburger P."/>
            <person name="Mueller R.-W."/>
            <person name="Bruemmer F."/>
            <person name="Labrenz M."/>
            <person name="Spormann A.M."/>
            <person name="Op Den Camp H."/>
            <person name="Overmann J."/>
            <person name="Amann R."/>
            <person name="Jetten M.S.M."/>
            <person name="Mascher T."/>
            <person name="Medema M.H."/>
            <person name="Devos D.P."/>
            <person name="Kaster A.-K."/>
            <person name="Ovreas L."/>
            <person name="Rohde M."/>
            <person name="Galperin M.Y."/>
            <person name="Jogler C."/>
        </authorList>
    </citation>
    <scope>NUCLEOTIDE SEQUENCE [LARGE SCALE GENOMIC DNA]</scope>
    <source>
        <strain evidence="1 2">Pla22</strain>
    </source>
</reference>
<sequence>MSGNRVALHDIFFCLVSLAFISGCSSRPGIQVIDSATAPNSSPDEYRQYDEQLRLLSEGQSE</sequence>
<name>A0A5C5WW17_9BACT</name>
<dbReference type="AlphaFoldDB" id="A0A5C5WW17"/>
<dbReference type="EMBL" id="SJPI01000001">
    <property type="protein sequence ID" value="TWT54173.1"/>
    <property type="molecule type" value="Genomic_DNA"/>
</dbReference>
<dbReference type="Proteomes" id="UP000316598">
    <property type="component" value="Unassembled WGS sequence"/>
</dbReference>
<dbReference type="PROSITE" id="PS51257">
    <property type="entry name" value="PROKAR_LIPOPROTEIN"/>
    <property type="match status" value="1"/>
</dbReference>
<accession>A0A5C5WW17</accession>